<dbReference type="EMBL" id="KZ678143">
    <property type="protein sequence ID" value="PSN61692.1"/>
    <property type="molecule type" value="Genomic_DNA"/>
</dbReference>
<sequence>MSSGTILPPLGFLAVEVKIHRPPGDPFNPQTWPFPLIHELVPGSQESQVVRTAYDSAFIDRFVAAGNELAEKGCVGIITSCGFLALAQRELAERIPIPVSTSALVQIPSVRALLPKESVVGVLTYDDERLGVAHLEALGVDPAGVRIRGMPADGHLRKVIQEGLDYDEKLMEQEMVDGATRLVEDVRREGKEIGALVLECTQMPPYAESIQKQIGKPVYDVYTMGMWFYSGLVRYRPSQWK</sequence>
<gene>
    <name evidence="1" type="ORF">BS50DRAFT_625098</name>
</gene>
<proteinExistence type="predicted"/>
<evidence type="ECO:0008006" key="3">
    <source>
        <dbReference type="Google" id="ProtNLM"/>
    </source>
</evidence>
<dbReference type="NCBIfam" id="NF005679">
    <property type="entry name" value="PRK07475.1"/>
    <property type="match status" value="1"/>
</dbReference>
<reference evidence="1 2" key="1">
    <citation type="journal article" date="2018" name="Front. Microbiol.">
        <title>Genome-Wide Analysis of Corynespora cassiicola Leaf Fall Disease Putative Effectors.</title>
        <authorList>
            <person name="Lopez D."/>
            <person name="Ribeiro S."/>
            <person name="Label P."/>
            <person name="Fumanal B."/>
            <person name="Venisse J.S."/>
            <person name="Kohler A."/>
            <person name="de Oliveira R.R."/>
            <person name="Labutti K."/>
            <person name="Lipzen A."/>
            <person name="Lail K."/>
            <person name="Bauer D."/>
            <person name="Ohm R.A."/>
            <person name="Barry K.W."/>
            <person name="Spatafora J."/>
            <person name="Grigoriev I.V."/>
            <person name="Martin F.M."/>
            <person name="Pujade-Renaud V."/>
        </authorList>
    </citation>
    <scope>NUCLEOTIDE SEQUENCE [LARGE SCALE GENOMIC DNA]</scope>
    <source>
        <strain evidence="1 2">Philippines</strain>
    </source>
</reference>
<organism evidence="1 2">
    <name type="scientific">Corynespora cassiicola Philippines</name>
    <dbReference type="NCBI Taxonomy" id="1448308"/>
    <lineage>
        <taxon>Eukaryota</taxon>
        <taxon>Fungi</taxon>
        <taxon>Dikarya</taxon>
        <taxon>Ascomycota</taxon>
        <taxon>Pezizomycotina</taxon>
        <taxon>Dothideomycetes</taxon>
        <taxon>Pleosporomycetidae</taxon>
        <taxon>Pleosporales</taxon>
        <taxon>Corynesporascaceae</taxon>
        <taxon>Corynespora</taxon>
    </lineage>
</organism>
<dbReference type="InterPro" id="IPR053714">
    <property type="entry name" value="Iso_Racemase_Enz_sf"/>
</dbReference>
<keyword evidence="2" id="KW-1185">Reference proteome</keyword>
<dbReference type="Proteomes" id="UP000240883">
    <property type="component" value="Unassembled WGS sequence"/>
</dbReference>
<accession>A0A2T2N8B3</accession>
<dbReference type="AlphaFoldDB" id="A0A2T2N8B3"/>
<evidence type="ECO:0000313" key="1">
    <source>
        <dbReference type="EMBL" id="PSN61692.1"/>
    </source>
</evidence>
<protein>
    <recommendedName>
        <fullName evidence="3">Aspartate/glutamate racemase family protein</fullName>
    </recommendedName>
</protein>
<dbReference type="OrthoDB" id="412093at2759"/>
<name>A0A2T2N8B3_CORCC</name>
<evidence type="ECO:0000313" key="2">
    <source>
        <dbReference type="Proteomes" id="UP000240883"/>
    </source>
</evidence>
<dbReference type="Gene3D" id="3.40.50.12500">
    <property type="match status" value="1"/>
</dbReference>